<proteinExistence type="predicted"/>
<sequence length="444" mass="50629">MANLNSNNLTGWLQAINPFGQRSIKPEDIKKDLRNFIAPVQLQRLRQDVQTWREVMYESENVWYPHRVKAQRLFIDTINNAQVFSCMERRDDLTMLRKWEFMDKNGKIDQKTTDIFCDTVNGRSQNKQWFNKFVKFSLGANYFGYSLIALGDIIDGEFPNIDIVKRWNVSPDRFNVTNFTYSISGAYFMEEPYKNWHVYINTPNEIGSSKSGFGLLYKVGLYEIFLRNLLGFNGDFVELFAQPFRVGKTTKTEEGERNELAQTLQQMGSAGWALIDPEDEISFLETALGGTGYKGYADFEQRLEKKISKIILGHADAIDSVPGKLGNNSQGSPADAAMADKQVRDGVMVANVVNKELIPRMRELGFDIPLETVAVLKNDAEMMEFNDKVISQAVEMQKAGLTIDAQYFTKQTGIPTATPIVPTKPTFTPDIKNKLEKIYNKHEH</sequence>
<evidence type="ECO:0000313" key="1">
    <source>
        <dbReference type="EMBL" id="CAB4131062.1"/>
    </source>
</evidence>
<dbReference type="Pfam" id="PF06074">
    <property type="entry name" value="Portal_Mu"/>
    <property type="match status" value="1"/>
</dbReference>
<dbReference type="EMBL" id="LR796245">
    <property type="protein sequence ID" value="CAB4131062.1"/>
    <property type="molecule type" value="Genomic_DNA"/>
</dbReference>
<organism evidence="1">
    <name type="scientific">uncultured Caudovirales phage</name>
    <dbReference type="NCBI Taxonomy" id="2100421"/>
    <lineage>
        <taxon>Viruses</taxon>
        <taxon>Duplodnaviria</taxon>
        <taxon>Heunggongvirae</taxon>
        <taxon>Uroviricota</taxon>
        <taxon>Caudoviricetes</taxon>
        <taxon>Peduoviridae</taxon>
        <taxon>Maltschvirus</taxon>
        <taxon>Maltschvirus maltsch</taxon>
    </lineage>
</organism>
<accession>A0A6J5LC69</accession>
<gene>
    <name evidence="1" type="ORF">UFOVP129_47</name>
</gene>
<evidence type="ECO:0008006" key="2">
    <source>
        <dbReference type="Google" id="ProtNLM"/>
    </source>
</evidence>
<reference evidence="1" key="1">
    <citation type="submission" date="2020-04" db="EMBL/GenBank/DDBJ databases">
        <authorList>
            <person name="Chiriac C."/>
            <person name="Salcher M."/>
            <person name="Ghai R."/>
            <person name="Kavagutti S V."/>
        </authorList>
    </citation>
    <scope>NUCLEOTIDE SEQUENCE</scope>
</reference>
<name>A0A6J5LC69_9CAUD</name>
<dbReference type="InterPro" id="IPR009279">
    <property type="entry name" value="Portal_Mu"/>
</dbReference>
<protein>
    <recommendedName>
        <fullName evidence="2">DUF935 family protein</fullName>
    </recommendedName>
</protein>